<dbReference type="PANTHER" id="PTHR31299">
    <property type="entry name" value="ESTERASE, PUTATIVE (AFU_ORTHOLOGUE AFUA_1G05850)-RELATED"/>
    <property type="match status" value="1"/>
</dbReference>
<accession>A0ABZ1Z7H0</accession>
<organism evidence="1 2">
    <name type="scientific">Nocardia vinacea</name>
    <dbReference type="NCBI Taxonomy" id="96468"/>
    <lineage>
        <taxon>Bacteria</taxon>
        <taxon>Bacillati</taxon>
        <taxon>Actinomycetota</taxon>
        <taxon>Actinomycetes</taxon>
        <taxon>Mycobacteriales</taxon>
        <taxon>Nocardiaceae</taxon>
        <taxon>Nocardia</taxon>
    </lineage>
</organism>
<protein>
    <submittedName>
        <fullName evidence="1">Erythromycin esterase family protein</fullName>
    </submittedName>
</protein>
<dbReference type="EMBL" id="CP109441">
    <property type="protein sequence ID" value="WUV50380.1"/>
    <property type="molecule type" value="Genomic_DNA"/>
</dbReference>
<reference evidence="1" key="1">
    <citation type="submission" date="2022-10" db="EMBL/GenBank/DDBJ databases">
        <title>The complete genomes of actinobacterial strains from the NBC collection.</title>
        <authorList>
            <person name="Joergensen T.S."/>
            <person name="Alvarez Arevalo M."/>
            <person name="Sterndorff E.B."/>
            <person name="Faurdal D."/>
            <person name="Vuksanovic O."/>
            <person name="Mourched A.-S."/>
            <person name="Charusanti P."/>
            <person name="Shaw S."/>
            <person name="Blin K."/>
            <person name="Weber T."/>
        </authorList>
    </citation>
    <scope>NUCLEOTIDE SEQUENCE</scope>
    <source>
        <strain evidence="1">NBC_01482</strain>
    </source>
</reference>
<dbReference type="Pfam" id="PF05139">
    <property type="entry name" value="Erythro_esteras"/>
    <property type="match status" value="1"/>
</dbReference>
<dbReference type="Gene3D" id="1.20.1440.30">
    <property type="entry name" value="Biosynthetic Protein domain"/>
    <property type="match status" value="1"/>
</dbReference>
<dbReference type="InterPro" id="IPR052036">
    <property type="entry name" value="Hydrolase/PRTase-associated"/>
</dbReference>
<dbReference type="RefSeq" id="WP_329415155.1">
    <property type="nucleotide sequence ID" value="NZ_CP109441.1"/>
</dbReference>
<dbReference type="Gene3D" id="3.30.1870.10">
    <property type="entry name" value="EreA-like, domain 2"/>
    <property type="match status" value="1"/>
</dbReference>
<evidence type="ECO:0000313" key="2">
    <source>
        <dbReference type="Proteomes" id="UP001432062"/>
    </source>
</evidence>
<dbReference type="SUPFAM" id="SSF159501">
    <property type="entry name" value="EreA/ChaN-like"/>
    <property type="match status" value="1"/>
</dbReference>
<dbReference type="Proteomes" id="UP001432062">
    <property type="component" value="Chromosome"/>
</dbReference>
<proteinExistence type="predicted"/>
<dbReference type="CDD" id="cd14728">
    <property type="entry name" value="Ere-like"/>
    <property type="match status" value="1"/>
</dbReference>
<keyword evidence="2" id="KW-1185">Reference proteome</keyword>
<name>A0ABZ1Z7H0_9NOCA</name>
<sequence>MGTTIASSESDTGTSDLREWLRAQARPISDTDSNSTGSDIAALTERLGSATVVGLGESTRFSRQTFGLRERVFRVLVEEYGFRALAVQDSARSGERLDAYAGNGAGDPESVLAGAWRPTRTGEMAAALVWIREFNREHPNDPVRIFGVEPPRAEPSDYDLVLDYIRQQAPDRLAAIESHLAPIRTAHQVDEHVQRHQGIHPGRPFIDVARDALALFEKLPVTTGFENALTHLRLIVEFHEKSVAGQGGFARDERPAANRVIEWQRESGAKIVYWDGIAHTAALPLGDGPAETAEFRGTGSYLREHFGARYISVAIGFHHGNLGMAVAPEPLPDLVDAALGEVDLPAFYVDLHSDAPESVQQWLRGPAKLRTISGIYDPAKDATAHTSVRSLLDAFDLLVHIRETSPVHWLPQATS</sequence>
<evidence type="ECO:0000313" key="1">
    <source>
        <dbReference type="EMBL" id="WUV50380.1"/>
    </source>
</evidence>
<dbReference type="InterPro" id="IPR007815">
    <property type="entry name" value="Emycin_Estase"/>
</dbReference>
<dbReference type="Gene3D" id="3.40.1660.10">
    <property type="entry name" value="EreA-like (biosynthetic domain)"/>
    <property type="match status" value="1"/>
</dbReference>
<dbReference type="PANTHER" id="PTHR31299:SF0">
    <property type="entry name" value="ESTERASE, PUTATIVE (AFU_ORTHOLOGUE AFUA_1G05850)-RELATED"/>
    <property type="match status" value="1"/>
</dbReference>
<gene>
    <name evidence="1" type="ORF">OG563_20565</name>
</gene>